<protein>
    <submittedName>
        <fullName evidence="1">Uncharacterized protein</fullName>
    </submittedName>
</protein>
<dbReference type="EMBL" id="CZPT02000027">
    <property type="protein sequence ID" value="SCU64253.1"/>
    <property type="molecule type" value="Genomic_DNA"/>
</dbReference>
<proteinExistence type="predicted"/>
<dbReference type="AlphaFoldDB" id="A0A1G4HY78"/>
<evidence type="ECO:0000313" key="2">
    <source>
        <dbReference type="Proteomes" id="UP000195570"/>
    </source>
</evidence>
<organism evidence="1 2">
    <name type="scientific">Trypanosoma equiperdum</name>
    <dbReference type="NCBI Taxonomy" id="5694"/>
    <lineage>
        <taxon>Eukaryota</taxon>
        <taxon>Discoba</taxon>
        <taxon>Euglenozoa</taxon>
        <taxon>Kinetoplastea</taxon>
        <taxon>Metakinetoplastina</taxon>
        <taxon>Trypanosomatida</taxon>
        <taxon>Trypanosomatidae</taxon>
        <taxon>Trypanosoma</taxon>
    </lineage>
</organism>
<dbReference type="Proteomes" id="UP000195570">
    <property type="component" value="Unassembled WGS sequence"/>
</dbReference>
<sequence>MEWTFVRRLARARAYGVQCGRDTFPSTKPIYRWGASLHACKFLLSETGVQFPHPTHTKNVVRLPFRFSPHPMEI</sequence>
<comment type="caution">
    <text evidence="1">The sequence shown here is derived from an EMBL/GenBank/DDBJ whole genome shotgun (WGS) entry which is preliminary data.</text>
</comment>
<dbReference type="VEuPathDB" id="TriTrypDB:TEOVI_000681900"/>
<keyword evidence="2" id="KW-1185">Reference proteome</keyword>
<evidence type="ECO:0000313" key="1">
    <source>
        <dbReference type="EMBL" id="SCU64253.1"/>
    </source>
</evidence>
<accession>A0A1G4HY78</accession>
<reference evidence="1" key="1">
    <citation type="submission" date="2016-09" db="EMBL/GenBank/DDBJ databases">
        <authorList>
            <person name="Hebert L."/>
            <person name="Moumen B."/>
        </authorList>
    </citation>
    <scope>NUCLEOTIDE SEQUENCE [LARGE SCALE GENOMIC DNA]</scope>
    <source>
        <strain evidence="1">OVI</strain>
    </source>
</reference>
<gene>
    <name evidence="1" type="ORF">TEOVI_000681900</name>
</gene>
<dbReference type="GeneID" id="92380753"/>
<name>A0A1G4HY78_TRYEQ</name>
<dbReference type="RefSeq" id="XP_067076036.1">
    <property type="nucleotide sequence ID" value="XM_067219935.1"/>
</dbReference>